<evidence type="ECO:0000313" key="1">
    <source>
        <dbReference type="EMBL" id="MBB6219319.1"/>
    </source>
</evidence>
<comment type="caution">
    <text evidence="1">The sequence shown here is derived from an EMBL/GenBank/DDBJ whole genome shotgun (WGS) entry which is preliminary data.</text>
</comment>
<gene>
    <name evidence="1" type="ORF">GGE66_000263</name>
    <name evidence="2" type="ORF">GGI64_001904</name>
</gene>
<dbReference type="Proteomes" id="UP000535276">
    <property type="component" value="Unassembled WGS sequence"/>
</dbReference>
<dbReference type="Pfam" id="PF06169">
    <property type="entry name" value="DUF982"/>
    <property type="match status" value="1"/>
</dbReference>
<evidence type="ECO:0000313" key="4">
    <source>
        <dbReference type="Proteomes" id="UP000535276"/>
    </source>
</evidence>
<dbReference type="RefSeq" id="WP_003591031.1">
    <property type="nucleotide sequence ID" value="NZ_JACBZV010000002.1"/>
</dbReference>
<accession>A0A7W9ZPX1</accession>
<organism evidence="1 3">
    <name type="scientific">Rhizobium leguminosarum</name>
    <dbReference type="NCBI Taxonomy" id="384"/>
    <lineage>
        <taxon>Bacteria</taxon>
        <taxon>Pseudomonadati</taxon>
        <taxon>Pseudomonadota</taxon>
        <taxon>Alphaproteobacteria</taxon>
        <taxon>Hyphomicrobiales</taxon>
        <taxon>Rhizobiaceae</taxon>
        <taxon>Rhizobium/Agrobacterium group</taxon>
        <taxon>Rhizobium</taxon>
    </lineage>
</organism>
<reference evidence="1 3" key="1">
    <citation type="submission" date="2020-08" db="EMBL/GenBank/DDBJ databases">
        <title>Genomic Encyclopedia of Type Strains, Phase IV (KMG-V): Genome sequencing to study the core and pangenomes of soil and plant-associated prokaryotes.</title>
        <authorList>
            <person name="Whitman W."/>
        </authorList>
    </citation>
    <scope>NUCLEOTIDE SEQUENCE [LARGE SCALE GENOMIC DNA]</scope>
    <source>
        <strain evidence="1 3">SEMIA 4011</strain>
        <strain evidence="2 4">SEMIA 4052</strain>
    </source>
</reference>
<protein>
    <recommendedName>
        <fullName evidence="5">DUF982 domain-containing protein</fullName>
    </recommendedName>
</protein>
<proteinExistence type="predicted"/>
<name>A0A7W9ZPX1_RHILE</name>
<evidence type="ECO:0000313" key="2">
    <source>
        <dbReference type="EMBL" id="NYJ10857.1"/>
    </source>
</evidence>
<dbReference type="Gene3D" id="6.10.250.730">
    <property type="match status" value="1"/>
</dbReference>
<sequence>MKPDMFRTPVTVLVGLGIPTRVSTVMHAYRLLLEWPNLNDDPAHAVAVKTCKAALAGEIEAETARSVFVAFAEKHDLLAPQISAVVTSRNRHGSDPHLR</sequence>
<dbReference type="EMBL" id="JACIIJ010000001">
    <property type="protein sequence ID" value="MBB6219319.1"/>
    <property type="molecule type" value="Genomic_DNA"/>
</dbReference>
<dbReference type="InterPro" id="IPR010385">
    <property type="entry name" value="DUF982"/>
</dbReference>
<evidence type="ECO:0000313" key="3">
    <source>
        <dbReference type="Proteomes" id="UP000517187"/>
    </source>
</evidence>
<dbReference type="Proteomes" id="UP000517187">
    <property type="component" value="Unassembled WGS sequence"/>
</dbReference>
<evidence type="ECO:0008006" key="5">
    <source>
        <dbReference type="Google" id="ProtNLM"/>
    </source>
</evidence>
<dbReference type="EMBL" id="JACBZV010000002">
    <property type="protein sequence ID" value="NYJ10857.1"/>
    <property type="molecule type" value="Genomic_DNA"/>
</dbReference>
<dbReference type="AlphaFoldDB" id="A0A7W9ZPX1"/>